<dbReference type="GO" id="GO:1990169">
    <property type="term" value="P:stress response to copper ion"/>
    <property type="evidence" value="ECO:0007669"/>
    <property type="project" value="TreeGrafter"/>
</dbReference>
<reference evidence="2 3" key="1">
    <citation type="submission" date="2017-01" db="EMBL/GenBank/DDBJ databases">
        <authorList>
            <person name="Mah S.A."/>
            <person name="Swanson W.J."/>
            <person name="Moy G.W."/>
            <person name="Vacquier V.D."/>
        </authorList>
    </citation>
    <scope>NUCLEOTIDE SEQUENCE [LARGE SCALE GENOMIC DNA]</scope>
    <source>
        <strain evidence="2 3">ASpG1</strain>
    </source>
</reference>
<dbReference type="InterPro" id="IPR001943">
    <property type="entry name" value="UVR_dom"/>
</dbReference>
<dbReference type="EMBL" id="FTMS01000015">
    <property type="protein sequence ID" value="SIQ80115.1"/>
    <property type="molecule type" value="Genomic_DNA"/>
</dbReference>
<dbReference type="InterPro" id="IPR025542">
    <property type="entry name" value="YacH"/>
</dbReference>
<gene>
    <name evidence="2" type="ORF">SAMN05920897_11551</name>
</gene>
<dbReference type="STRING" id="159291.SAMN05920897_11551"/>
<keyword evidence="2" id="KW-0418">Kinase</keyword>
<dbReference type="Proteomes" id="UP000186400">
    <property type="component" value="Unassembled WGS sequence"/>
</dbReference>
<feature type="domain" description="UVR" evidence="1">
    <location>
        <begin position="134"/>
        <end position="154"/>
    </location>
</feature>
<evidence type="ECO:0000313" key="2">
    <source>
        <dbReference type="EMBL" id="SIQ80115.1"/>
    </source>
</evidence>
<dbReference type="GO" id="GO:0016301">
    <property type="term" value="F:kinase activity"/>
    <property type="evidence" value="ECO:0007669"/>
    <property type="project" value="UniProtKB-KW"/>
</dbReference>
<dbReference type="PANTHER" id="PTHR38430">
    <property type="entry name" value="PROTEIN-ARGININE KINASE ACTIVATOR PROTEIN"/>
    <property type="match status" value="1"/>
</dbReference>
<name>A0A1N6VQL6_9SPIO</name>
<dbReference type="PANTHER" id="PTHR38430:SF1">
    <property type="entry name" value="PROTEIN-ARGININE KINASE ACTIVATOR PROTEIN"/>
    <property type="match status" value="1"/>
</dbReference>
<dbReference type="GO" id="GO:0046870">
    <property type="term" value="F:cadmium ion binding"/>
    <property type="evidence" value="ECO:0007669"/>
    <property type="project" value="TreeGrafter"/>
</dbReference>
<protein>
    <submittedName>
        <fullName evidence="2">Protein arginine kinase activator</fullName>
    </submittedName>
</protein>
<sequence length="169" mass="19401">MKRRDRRYTLIRMKGAARQQRDLSLQEAQELGVAGLQEGCPSVAYLFEGVFAWHRCGPRTSQACPRCGTTLRDVVLRHRVGCSECYALFDQAIDRILRLHREDASHQGRLPQRLARYRRIFVERERVLHRLSLAVEQEDFESAALLRDQLQELSLDAPAASDISDHADS</sequence>
<organism evidence="2 3">
    <name type="scientific">Alkalispirochaeta americana</name>
    <dbReference type="NCBI Taxonomy" id="159291"/>
    <lineage>
        <taxon>Bacteria</taxon>
        <taxon>Pseudomonadati</taxon>
        <taxon>Spirochaetota</taxon>
        <taxon>Spirochaetia</taxon>
        <taxon>Spirochaetales</taxon>
        <taxon>Spirochaetaceae</taxon>
        <taxon>Alkalispirochaeta</taxon>
    </lineage>
</organism>
<proteinExistence type="predicted"/>
<dbReference type="GO" id="GO:0008270">
    <property type="term" value="F:zinc ion binding"/>
    <property type="evidence" value="ECO:0007669"/>
    <property type="project" value="TreeGrafter"/>
</dbReference>
<evidence type="ECO:0000259" key="1">
    <source>
        <dbReference type="Pfam" id="PF02151"/>
    </source>
</evidence>
<dbReference type="AlphaFoldDB" id="A0A1N6VQL6"/>
<dbReference type="GO" id="GO:0005507">
    <property type="term" value="F:copper ion binding"/>
    <property type="evidence" value="ECO:0007669"/>
    <property type="project" value="TreeGrafter"/>
</dbReference>
<evidence type="ECO:0000313" key="3">
    <source>
        <dbReference type="Proteomes" id="UP000186400"/>
    </source>
</evidence>
<dbReference type="GO" id="GO:1990170">
    <property type="term" value="P:stress response to cadmium ion"/>
    <property type="evidence" value="ECO:0007669"/>
    <property type="project" value="TreeGrafter"/>
</dbReference>
<dbReference type="RefSeq" id="WP_083943965.1">
    <property type="nucleotide sequence ID" value="NZ_FTMS01000015.1"/>
</dbReference>
<dbReference type="OrthoDB" id="9788704at2"/>
<dbReference type="GO" id="GO:0050897">
    <property type="term" value="F:cobalt ion binding"/>
    <property type="evidence" value="ECO:0007669"/>
    <property type="project" value="TreeGrafter"/>
</dbReference>
<dbReference type="Pfam" id="PF02151">
    <property type="entry name" value="UVR"/>
    <property type="match status" value="1"/>
</dbReference>
<accession>A0A1N6VQL6</accession>
<keyword evidence="2" id="KW-0808">Transferase</keyword>
<keyword evidence="3" id="KW-1185">Reference proteome</keyword>